<dbReference type="SMART" id="SM00360">
    <property type="entry name" value="RRM"/>
    <property type="match status" value="1"/>
</dbReference>
<dbReference type="OMA" id="YNAECKM"/>
<dbReference type="GO" id="GO:0003729">
    <property type="term" value="F:mRNA binding"/>
    <property type="evidence" value="ECO:0007669"/>
    <property type="project" value="TreeGrafter"/>
</dbReference>
<dbReference type="Gene3D" id="3.30.70.330">
    <property type="match status" value="1"/>
</dbReference>
<dbReference type="InterPro" id="IPR035979">
    <property type="entry name" value="RBD_domain_sf"/>
</dbReference>
<evidence type="ECO:0000313" key="6">
    <source>
        <dbReference type="Proteomes" id="UP000198287"/>
    </source>
</evidence>
<dbReference type="STRING" id="158441.A0A226EPF9"/>
<evidence type="ECO:0000256" key="1">
    <source>
        <dbReference type="ARBA" id="ARBA00022884"/>
    </source>
</evidence>
<dbReference type="AlphaFoldDB" id="A0A226EPF9"/>
<dbReference type="CDD" id="cd12680">
    <property type="entry name" value="RRM_THOC4"/>
    <property type="match status" value="1"/>
</dbReference>
<dbReference type="InterPro" id="IPR000504">
    <property type="entry name" value="RRM_dom"/>
</dbReference>
<evidence type="ECO:0000259" key="4">
    <source>
        <dbReference type="PROSITE" id="PS50102"/>
    </source>
</evidence>
<dbReference type="SMART" id="SM01218">
    <property type="entry name" value="FoP_duplication"/>
    <property type="match status" value="1"/>
</dbReference>
<keyword evidence="1 2" id="KW-0694">RNA-binding</keyword>
<feature type="compositionally biased region" description="Gly residues" evidence="3">
    <location>
        <begin position="226"/>
        <end position="238"/>
    </location>
</feature>
<keyword evidence="6" id="KW-1185">Reference proteome</keyword>
<dbReference type="EMBL" id="LNIX01000002">
    <property type="protein sequence ID" value="OXA59088.1"/>
    <property type="molecule type" value="Genomic_DNA"/>
</dbReference>
<name>A0A226EPF9_FOLCA</name>
<dbReference type="Pfam" id="PF00076">
    <property type="entry name" value="RRM_1"/>
    <property type="match status" value="1"/>
</dbReference>
<evidence type="ECO:0000256" key="3">
    <source>
        <dbReference type="SAM" id="MobiDB-lite"/>
    </source>
</evidence>
<feature type="region of interest" description="Disordered" evidence="3">
    <location>
        <begin position="18"/>
        <end position="72"/>
    </location>
</feature>
<gene>
    <name evidence="5" type="ORF">Fcan01_04455</name>
</gene>
<reference evidence="5 6" key="1">
    <citation type="submission" date="2015-12" db="EMBL/GenBank/DDBJ databases">
        <title>The genome of Folsomia candida.</title>
        <authorList>
            <person name="Faddeeva A."/>
            <person name="Derks M.F."/>
            <person name="Anvar Y."/>
            <person name="Smit S."/>
            <person name="Van Straalen N."/>
            <person name="Roelofs D."/>
        </authorList>
    </citation>
    <scope>NUCLEOTIDE SEQUENCE [LARGE SCALE GENOMIC DNA]</scope>
    <source>
        <strain evidence="5 6">VU population</strain>
        <tissue evidence="5">Whole body</tissue>
    </source>
</reference>
<feature type="region of interest" description="Disordered" evidence="3">
    <location>
        <begin position="196"/>
        <end position="247"/>
    </location>
</feature>
<accession>A0A226EPF9</accession>
<evidence type="ECO:0000313" key="5">
    <source>
        <dbReference type="EMBL" id="OXA59088.1"/>
    </source>
</evidence>
<protein>
    <submittedName>
        <fullName evidence="5">THO complex subunit 4</fullName>
    </submittedName>
</protein>
<dbReference type="InterPro" id="IPR051229">
    <property type="entry name" value="ALYREF_mRNA_export"/>
</dbReference>
<dbReference type="PROSITE" id="PS50102">
    <property type="entry name" value="RRM"/>
    <property type="match status" value="1"/>
</dbReference>
<feature type="compositionally biased region" description="Gly residues" evidence="3">
    <location>
        <begin position="25"/>
        <end position="71"/>
    </location>
</feature>
<dbReference type="PANTHER" id="PTHR19965:SF82">
    <property type="entry name" value="THO COMPLEX SUBUNIT 4"/>
    <property type="match status" value="1"/>
</dbReference>
<feature type="domain" description="RRM" evidence="4">
    <location>
        <begin position="105"/>
        <end position="182"/>
    </location>
</feature>
<organism evidence="5 6">
    <name type="scientific">Folsomia candida</name>
    <name type="common">Springtail</name>
    <dbReference type="NCBI Taxonomy" id="158441"/>
    <lineage>
        <taxon>Eukaryota</taxon>
        <taxon>Metazoa</taxon>
        <taxon>Ecdysozoa</taxon>
        <taxon>Arthropoda</taxon>
        <taxon>Hexapoda</taxon>
        <taxon>Collembola</taxon>
        <taxon>Entomobryomorpha</taxon>
        <taxon>Isotomoidea</taxon>
        <taxon>Isotomidae</taxon>
        <taxon>Proisotominae</taxon>
        <taxon>Folsomia</taxon>
    </lineage>
</organism>
<evidence type="ECO:0000256" key="2">
    <source>
        <dbReference type="PROSITE-ProRule" id="PRU00176"/>
    </source>
</evidence>
<dbReference type="InterPro" id="IPR025715">
    <property type="entry name" value="FoP_C"/>
</dbReference>
<dbReference type="OrthoDB" id="1049195at2759"/>
<sequence>MATKMELSLDDIIKTTPAMRKRGGARGAGRGRMSGGRGGRVTGGAGGVRGGLRRSLGGGRGGGRGGGGRVGRGAAEGMWVHDKFQGAGGARVALTTAGGISGGGSKITVSNLHYGVSDADIIELFGEIGPIRYASVHYDRSGRSMGKADVVFERRNDAQNAINQYNGVPLDGRAMSITYANAAQVTVVATSPRNLRQVQGGRVGQPRRMNSPVKRGGAIAGRRGGRGAGGGTRGGGRGGKTKAPTAAELDAELDAYITAKSG</sequence>
<dbReference type="GO" id="GO:0005634">
    <property type="term" value="C:nucleus"/>
    <property type="evidence" value="ECO:0007669"/>
    <property type="project" value="TreeGrafter"/>
</dbReference>
<dbReference type="InterPro" id="IPR012677">
    <property type="entry name" value="Nucleotide-bd_a/b_plait_sf"/>
</dbReference>
<dbReference type="Pfam" id="PF13865">
    <property type="entry name" value="FoP_duplication"/>
    <property type="match status" value="1"/>
</dbReference>
<dbReference type="PANTHER" id="PTHR19965">
    <property type="entry name" value="RNA AND EXPORT FACTOR BINDING PROTEIN"/>
    <property type="match status" value="1"/>
</dbReference>
<comment type="caution">
    <text evidence="5">The sequence shown here is derived from an EMBL/GenBank/DDBJ whole genome shotgun (WGS) entry which is preliminary data.</text>
</comment>
<dbReference type="Proteomes" id="UP000198287">
    <property type="component" value="Unassembled WGS sequence"/>
</dbReference>
<dbReference type="SUPFAM" id="SSF54928">
    <property type="entry name" value="RNA-binding domain, RBD"/>
    <property type="match status" value="1"/>
</dbReference>
<proteinExistence type="predicted"/>
<dbReference type="GO" id="GO:0006406">
    <property type="term" value="P:mRNA export from nucleus"/>
    <property type="evidence" value="ECO:0007669"/>
    <property type="project" value="TreeGrafter"/>
</dbReference>